<dbReference type="RefSeq" id="WP_092621793.1">
    <property type="nucleotide sequence ID" value="NZ_FNCV01000016.1"/>
</dbReference>
<accession>A0A1G8FTE4</accession>
<evidence type="ECO:0000256" key="4">
    <source>
        <dbReference type="ARBA" id="ARBA00022989"/>
    </source>
</evidence>
<feature type="transmembrane region" description="Helical" evidence="6">
    <location>
        <begin position="14"/>
        <end position="40"/>
    </location>
</feature>
<reference evidence="9" key="1">
    <citation type="submission" date="2016-10" db="EMBL/GenBank/DDBJ databases">
        <authorList>
            <person name="Varghese N."/>
            <person name="Submissions S."/>
        </authorList>
    </citation>
    <scope>NUCLEOTIDE SEQUENCE [LARGE SCALE GENOMIC DNA]</scope>
    <source>
        <strain evidence="9">930I</strain>
    </source>
</reference>
<feature type="transmembrane region" description="Helical" evidence="6">
    <location>
        <begin position="336"/>
        <end position="358"/>
    </location>
</feature>
<dbReference type="AlphaFoldDB" id="A0A1G8FTE4"/>
<feature type="transmembrane region" description="Helical" evidence="6">
    <location>
        <begin position="370"/>
        <end position="389"/>
    </location>
</feature>
<dbReference type="Gene3D" id="1.20.1250.20">
    <property type="entry name" value="MFS general substrate transporter like domains"/>
    <property type="match status" value="2"/>
</dbReference>
<dbReference type="SUPFAM" id="SSF103473">
    <property type="entry name" value="MFS general substrate transporter"/>
    <property type="match status" value="1"/>
</dbReference>
<feature type="transmembrane region" description="Helical" evidence="6">
    <location>
        <begin position="255"/>
        <end position="276"/>
    </location>
</feature>
<evidence type="ECO:0000313" key="8">
    <source>
        <dbReference type="EMBL" id="SDH85402.1"/>
    </source>
</evidence>
<evidence type="ECO:0000256" key="2">
    <source>
        <dbReference type="ARBA" id="ARBA00022448"/>
    </source>
</evidence>
<feature type="transmembrane region" description="Helical" evidence="6">
    <location>
        <begin position="152"/>
        <end position="172"/>
    </location>
</feature>
<keyword evidence="4 6" id="KW-1133">Transmembrane helix</keyword>
<dbReference type="Pfam" id="PF11700">
    <property type="entry name" value="ATG22"/>
    <property type="match status" value="1"/>
</dbReference>
<evidence type="ECO:0000256" key="6">
    <source>
        <dbReference type="SAM" id="Phobius"/>
    </source>
</evidence>
<protein>
    <submittedName>
        <fullName evidence="8">MFS transporter, UMF1 family</fullName>
    </submittedName>
</protein>
<dbReference type="InterPro" id="IPR020846">
    <property type="entry name" value="MFS_dom"/>
</dbReference>
<organism evidence="8 9">
    <name type="scientific">Roseospirillum parvum</name>
    <dbReference type="NCBI Taxonomy" id="83401"/>
    <lineage>
        <taxon>Bacteria</taxon>
        <taxon>Pseudomonadati</taxon>
        <taxon>Pseudomonadota</taxon>
        <taxon>Alphaproteobacteria</taxon>
        <taxon>Rhodospirillales</taxon>
        <taxon>Rhodospirillaceae</taxon>
        <taxon>Roseospirillum</taxon>
    </lineage>
</organism>
<dbReference type="InterPro" id="IPR036259">
    <property type="entry name" value="MFS_trans_sf"/>
</dbReference>
<dbReference type="GO" id="GO:0022857">
    <property type="term" value="F:transmembrane transporter activity"/>
    <property type="evidence" value="ECO:0007669"/>
    <property type="project" value="InterPro"/>
</dbReference>
<keyword evidence="5 6" id="KW-0472">Membrane</keyword>
<feature type="transmembrane region" description="Helical" evidence="6">
    <location>
        <begin position="401"/>
        <end position="420"/>
    </location>
</feature>
<keyword evidence="9" id="KW-1185">Reference proteome</keyword>
<proteinExistence type="predicted"/>
<dbReference type="PANTHER" id="PTHR23519:SF1">
    <property type="entry name" value="AUTOPHAGY-RELATED PROTEIN 22"/>
    <property type="match status" value="1"/>
</dbReference>
<comment type="subcellular location">
    <subcellularLocation>
        <location evidence="1">Endomembrane system</location>
        <topology evidence="1">Multi-pass membrane protein</topology>
    </subcellularLocation>
</comment>
<dbReference type="EMBL" id="FNCV01000016">
    <property type="protein sequence ID" value="SDH85402.1"/>
    <property type="molecule type" value="Genomic_DNA"/>
</dbReference>
<sequence length="425" mass="44508">MTPGPPRAAGRRAVAAWCLFDWANSAYPTLIATFVFATYFTQGVAESPEAGTALWGNAMALSGLLIAVLAPLAGAVADQTGARKPWLAGFSGLCMATTALLWFVAPEPAFALLALGLVVVSNLGFELGMVFYNAMLPDITPRDRLGRVSGWAWGLGYAGGLVCLVVALFGLIQAEPPPFGLAGVEAGPVRASVLLVAGWFLVFSLPLYLWVPDRPGRGQSAGAAIRAGMADLRRTLVRLKDAPHGVGRFLIARMIYTDGLNTLFAFGGIYAAGSFGMGVDQVIVFGIAMNVSAGLGAVGFGWIDDRLGSKRTIAGSLVAMIGLGAALVLIEDVTLFWVAALALGVFFGPVQASSRAMMARLAPPDQLTELFGLYALSGRITSFLGPLVLAWTTAWLDSQRAGMATILVFLALGLGLLVGVRERRA</sequence>
<dbReference type="PANTHER" id="PTHR23519">
    <property type="entry name" value="AUTOPHAGY-RELATED PROTEIN 22"/>
    <property type="match status" value="1"/>
</dbReference>
<evidence type="ECO:0000256" key="3">
    <source>
        <dbReference type="ARBA" id="ARBA00022692"/>
    </source>
</evidence>
<evidence type="ECO:0000259" key="7">
    <source>
        <dbReference type="PROSITE" id="PS50850"/>
    </source>
</evidence>
<dbReference type="InterPro" id="IPR050495">
    <property type="entry name" value="ATG22/LtaA_families"/>
</dbReference>
<keyword evidence="2" id="KW-0813">Transport</keyword>
<feature type="transmembrane region" description="Helical" evidence="6">
    <location>
        <begin position="52"/>
        <end position="74"/>
    </location>
</feature>
<feature type="transmembrane region" description="Helical" evidence="6">
    <location>
        <begin position="110"/>
        <end position="132"/>
    </location>
</feature>
<dbReference type="Proteomes" id="UP000217076">
    <property type="component" value="Unassembled WGS sequence"/>
</dbReference>
<evidence type="ECO:0000256" key="5">
    <source>
        <dbReference type="ARBA" id="ARBA00023136"/>
    </source>
</evidence>
<feature type="transmembrane region" description="Helical" evidence="6">
    <location>
        <begin position="86"/>
        <end position="104"/>
    </location>
</feature>
<dbReference type="GO" id="GO:0012505">
    <property type="term" value="C:endomembrane system"/>
    <property type="evidence" value="ECO:0007669"/>
    <property type="project" value="UniProtKB-SubCell"/>
</dbReference>
<evidence type="ECO:0000313" key="9">
    <source>
        <dbReference type="Proteomes" id="UP000217076"/>
    </source>
</evidence>
<dbReference type="STRING" id="83401.SAMN05421742_11615"/>
<evidence type="ECO:0000256" key="1">
    <source>
        <dbReference type="ARBA" id="ARBA00004127"/>
    </source>
</evidence>
<dbReference type="PROSITE" id="PS50850">
    <property type="entry name" value="MFS"/>
    <property type="match status" value="1"/>
</dbReference>
<feature type="transmembrane region" description="Helical" evidence="6">
    <location>
        <begin position="282"/>
        <end position="303"/>
    </location>
</feature>
<feature type="transmembrane region" description="Helical" evidence="6">
    <location>
        <begin position="312"/>
        <end position="330"/>
    </location>
</feature>
<feature type="transmembrane region" description="Helical" evidence="6">
    <location>
        <begin position="192"/>
        <end position="211"/>
    </location>
</feature>
<keyword evidence="3 6" id="KW-0812">Transmembrane</keyword>
<dbReference type="OrthoDB" id="9768783at2"/>
<gene>
    <name evidence="8" type="ORF">SAMN05421742_11615</name>
</gene>
<dbReference type="InterPro" id="IPR024671">
    <property type="entry name" value="Atg22-like"/>
</dbReference>
<name>A0A1G8FTE4_9PROT</name>
<feature type="domain" description="Major facilitator superfamily (MFS) profile" evidence="7">
    <location>
        <begin position="245"/>
        <end position="425"/>
    </location>
</feature>